<feature type="transmembrane region" description="Helical" evidence="1">
    <location>
        <begin position="122"/>
        <end position="145"/>
    </location>
</feature>
<feature type="transmembrane region" description="Helical" evidence="1">
    <location>
        <begin position="38"/>
        <end position="59"/>
    </location>
</feature>
<evidence type="ECO:0000313" key="3">
    <source>
        <dbReference type="EMBL" id="CAE0710095.1"/>
    </source>
</evidence>
<feature type="transmembrane region" description="Helical" evidence="1">
    <location>
        <begin position="222"/>
        <end position="239"/>
    </location>
</feature>
<reference evidence="3" key="1">
    <citation type="submission" date="2021-01" db="EMBL/GenBank/DDBJ databases">
        <authorList>
            <person name="Corre E."/>
            <person name="Pelletier E."/>
            <person name="Niang G."/>
            <person name="Scheremetjew M."/>
            <person name="Finn R."/>
            <person name="Kale V."/>
            <person name="Holt S."/>
            <person name="Cochrane G."/>
            <person name="Meng A."/>
            <person name="Brown T."/>
            <person name="Cohen L."/>
        </authorList>
    </citation>
    <scope>NUCLEOTIDE SEQUENCE</scope>
    <source>
        <strain evidence="3">10249 10 AB</strain>
    </source>
</reference>
<organism evidence="3">
    <name type="scientific">Pseudo-nitzschia australis</name>
    <dbReference type="NCBI Taxonomy" id="44445"/>
    <lineage>
        <taxon>Eukaryota</taxon>
        <taxon>Sar</taxon>
        <taxon>Stramenopiles</taxon>
        <taxon>Ochrophyta</taxon>
        <taxon>Bacillariophyta</taxon>
        <taxon>Bacillariophyceae</taxon>
        <taxon>Bacillariophycidae</taxon>
        <taxon>Bacillariales</taxon>
        <taxon>Bacillariaceae</taxon>
        <taxon>Pseudo-nitzschia</taxon>
    </lineage>
</organism>
<sequence length="673" mass="74307">MNRFKWWTILLFSSGLVWWAAAIKFYEDDEAFGKQDIVVLSLYTPSILFSLGGLLTSMCFKGKTKTLTETILIFANLINWIMIAIATLVDVDTHLKGLSDLVVGTNDNNSYEGGRDIKEPNIYFFSFGSLFISVYLTSSWVKQYILRDENALTTTQWMLLATSGFLVMIAGCSQLQTASCGNDDEYGCSRVIFSICNGLLSGVTSCLLVPWRSAPLKCQGEFAMILLISWAAAIPILTFKSGPAVDINTMYFGIYISFHLALNILSTTAHADALLEASAYSQVQFDMTETEKAEDELGAAGFLDFAYANLTHPQAVDPADDLRNADPSEAMLFEPVKVYSSVDGLVQNSWRESQFNRKVILGKHDSERIQIWFCLLVESSVCIAVFYDVMDKSESFADQWIVLAPVLSVILCTIGWVTSLVQKKCARMAEGVLILSCIGIWIRDLIAVTYHFKSTANQYGGMGDITANQLFMSYGSFFTSLYLFANWSNASVTTIDWIFLSATSATIFGVVHIVNEDSTKDCIQNFADCGQLELVIILAFGSAIGSFVMVLVSLLPPCGQVMPIVHVTIGTAFLALWCFGSYLIVFNKDGVGTEIGPSFFACWGVLFFCVDVVTTNLLLLFKSRLTEDGDEDADSLVASRDGNEAFEDENESQRLSIHDLDLSIDVDGHDQVL</sequence>
<proteinExistence type="predicted"/>
<feature type="transmembrane region" description="Helical" evidence="1">
    <location>
        <begin position="191"/>
        <end position="210"/>
    </location>
</feature>
<feature type="signal peptide" evidence="2">
    <location>
        <begin position="1"/>
        <end position="22"/>
    </location>
</feature>
<feature type="transmembrane region" description="Helical" evidence="1">
    <location>
        <begin position="465"/>
        <end position="485"/>
    </location>
</feature>
<feature type="transmembrane region" description="Helical" evidence="1">
    <location>
        <begin position="71"/>
        <end position="89"/>
    </location>
</feature>
<dbReference type="EMBL" id="HBIX01003634">
    <property type="protein sequence ID" value="CAE0710095.1"/>
    <property type="molecule type" value="Transcribed_RNA"/>
</dbReference>
<keyword evidence="1" id="KW-0812">Transmembrane</keyword>
<accession>A0A7S4EFH7</accession>
<keyword evidence="1" id="KW-1133">Transmembrane helix</keyword>
<evidence type="ECO:0000256" key="1">
    <source>
        <dbReference type="SAM" id="Phobius"/>
    </source>
</evidence>
<feature type="transmembrane region" description="Helical" evidence="1">
    <location>
        <begin position="497"/>
        <end position="514"/>
    </location>
</feature>
<feature type="chain" id="PRO_5030823077" evidence="2">
    <location>
        <begin position="23"/>
        <end position="673"/>
    </location>
</feature>
<dbReference type="AlphaFoldDB" id="A0A7S4EFH7"/>
<feature type="transmembrane region" description="Helical" evidence="1">
    <location>
        <begin position="598"/>
        <end position="621"/>
    </location>
</feature>
<feature type="transmembrane region" description="Helical" evidence="1">
    <location>
        <begin position="399"/>
        <end position="421"/>
    </location>
</feature>
<feature type="transmembrane region" description="Helical" evidence="1">
    <location>
        <begin position="567"/>
        <end position="586"/>
    </location>
</feature>
<feature type="transmembrane region" description="Helical" evidence="1">
    <location>
        <begin position="534"/>
        <end position="555"/>
    </location>
</feature>
<feature type="transmembrane region" description="Helical" evidence="1">
    <location>
        <begin position="157"/>
        <end position="179"/>
    </location>
</feature>
<keyword evidence="2" id="KW-0732">Signal</keyword>
<feature type="transmembrane region" description="Helical" evidence="1">
    <location>
        <begin position="251"/>
        <end position="275"/>
    </location>
</feature>
<keyword evidence="1" id="KW-0472">Membrane</keyword>
<feature type="transmembrane region" description="Helical" evidence="1">
    <location>
        <begin position="369"/>
        <end position="387"/>
    </location>
</feature>
<protein>
    <submittedName>
        <fullName evidence="3">Uncharacterized protein</fullName>
    </submittedName>
</protein>
<gene>
    <name evidence="3" type="ORF">PAUS00366_LOCUS2815</name>
</gene>
<name>A0A7S4EFH7_9STRA</name>
<evidence type="ECO:0000256" key="2">
    <source>
        <dbReference type="SAM" id="SignalP"/>
    </source>
</evidence>
<feature type="transmembrane region" description="Helical" evidence="1">
    <location>
        <begin position="433"/>
        <end position="453"/>
    </location>
</feature>